<accession>Q7VCP7</accession>
<protein>
    <submittedName>
        <fullName evidence="2">Uncharacterized protein</fullName>
    </submittedName>
</protein>
<keyword evidence="3" id="KW-1185">Reference proteome</keyword>
<evidence type="ECO:0000313" key="3">
    <source>
        <dbReference type="Proteomes" id="UP000001420"/>
    </source>
</evidence>
<reference evidence="2 3" key="1">
    <citation type="journal article" date="2003" name="Proc. Natl. Acad. Sci. U.S.A.">
        <title>Genome sequence of the cyanobacterium Prochlorococcus marinus SS120, a nearly minimal oxyphototrophic genome.</title>
        <authorList>
            <person name="Dufresne A."/>
            <person name="Salanoubat M."/>
            <person name="Partensky F."/>
            <person name="Artiguenave F."/>
            <person name="Axmann I.M."/>
            <person name="Barbe V."/>
            <person name="Duprat S."/>
            <person name="Galperin M.Y."/>
            <person name="Koonin E.V."/>
            <person name="Le Gall F."/>
            <person name="Makarova K.S."/>
            <person name="Ostrowski M."/>
            <person name="Oztas S."/>
            <person name="Robert C."/>
            <person name="Rogozin I.B."/>
            <person name="Scanlan D.J."/>
            <person name="Tandeau de Marsac N."/>
            <person name="Weissenbach J."/>
            <person name="Wincker P."/>
            <person name="Wolf Y.I."/>
            <person name="Hess W.R."/>
        </authorList>
    </citation>
    <scope>NUCLEOTIDE SEQUENCE [LARGE SCALE GENOMIC DNA]</scope>
    <source>
        <strain evidence="3">SARG / CCMP1375 / SS120</strain>
    </source>
</reference>
<feature type="transmembrane region" description="Helical" evidence="1">
    <location>
        <begin position="20"/>
        <end position="37"/>
    </location>
</feature>
<name>Q7VCP7_PROMA</name>
<dbReference type="KEGG" id="pma:Pro_0693"/>
<evidence type="ECO:0000313" key="2">
    <source>
        <dbReference type="EMBL" id="AAP99737.1"/>
    </source>
</evidence>
<proteinExistence type="predicted"/>
<dbReference type="EnsemblBacteria" id="AAP99737">
    <property type="protein sequence ID" value="AAP99737"/>
    <property type="gene ID" value="Pro_0693"/>
</dbReference>
<dbReference type="EMBL" id="AE017126">
    <property type="protein sequence ID" value="AAP99737.1"/>
    <property type="molecule type" value="Genomic_DNA"/>
</dbReference>
<sequence length="38" mass="4149">MTQRFYVVLNSIPTGSRDLLEFAFFLTVGLTAGSLGLI</sequence>
<keyword evidence="1" id="KW-1133">Transmembrane helix</keyword>
<organism evidence="2 3">
    <name type="scientific">Prochlorococcus marinus (strain SARG / CCMP1375 / SS120)</name>
    <dbReference type="NCBI Taxonomy" id="167539"/>
    <lineage>
        <taxon>Bacteria</taxon>
        <taxon>Bacillati</taxon>
        <taxon>Cyanobacteriota</taxon>
        <taxon>Cyanophyceae</taxon>
        <taxon>Synechococcales</taxon>
        <taxon>Prochlorococcaceae</taxon>
        <taxon>Prochlorococcus</taxon>
    </lineage>
</organism>
<dbReference type="Proteomes" id="UP000001420">
    <property type="component" value="Chromosome"/>
</dbReference>
<keyword evidence="1" id="KW-0812">Transmembrane</keyword>
<evidence type="ECO:0000256" key="1">
    <source>
        <dbReference type="SAM" id="Phobius"/>
    </source>
</evidence>
<keyword evidence="1" id="KW-0472">Membrane</keyword>
<dbReference type="PATRIC" id="fig|167539.5.peg.730"/>
<dbReference type="AlphaFoldDB" id="Q7VCP7"/>
<dbReference type="STRING" id="167539.Pro_0693"/>
<gene>
    <name evidence="2" type="ordered locus">Pro_0693</name>
</gene>
<dbReference type="HOGENOM" id="CLU_220045_0_0_3"/>